<keyword evidence="1 3" id="KW-0315">Glutamine amidotransferase</keyword>
<dbReference type="Gene3D" id="3.40.50.880">
    <property type="match status" value="1"/>
</dbReference>
<dbReference type="GO" id="GO:0000162">
    <property type="term" value="P:L-tryptophan biosynthetic process"/>
    <property type="evidence" value="ECO:0007669"/>
    <property type="project" value="TreeGrafter"/>
</dbReference>
<keyword evidence="3" id="KW-0808">Transferase</keyword>
<organism evidence="3">
    <name type="scientific">uncultured marine thaumarchaeote KM3_103_A05</name>
    <dbReference type="NCBI Taxonomy" id="1455980"/>
    <lineage>
        <taxon>Archaea</taxon>
        <taxon>Nitrososphaerota</taxon>
        <taxon>environmental samples</taxon>
    </lineage>
</organism>
<evidence type="ECO:0000256" key="1">
    <source>
        <dbReference type="ARBA" id="ARBA00022962"/>
    </source>
</evidence>
<sequence length="42" mass="4903">MKFLIIDNYDSFVYNLAQRLGELGINSDVVRNDKITIDEIKK</sequence>
<dbReference type="AlphaFoldDB" id="A0A075GBG4"/>
<dbReference type="GO" id="GO:0016740">
    <property type="term" value="F:transferase activity"/>
    <property type="evidence" value="ECO:0007669"/>
    <property type="project" value="UniProtKB-KW"/>
</dbReference>
<evidence type="ECO:0000313" key="3">
    <source>
        <dbReference type="EMBL" id="AIE98997.1"/>
    </source>
</evidence>
<dbReference type="Pfam" id="PF00117">
    <property type="entry name" value="GATase"/>
    <property type="match status" value="1"/>
</dbReference>
<dbReference type="PANTHER" id="PTHR43418:SF4">
    <property type="entry name" value="MULTIFUNCTIONAL TRYPTOPHAN BIOSYNTHESIS PROTEIN"/>
    <property type="match status" value="1"/>
</dbReference>
<dbReference type="InterPro" id="IPR050472">
    <property type="entry name" value="Anth_synth/Amidotransfase"/>
</dbReference>
<reference evidence="3" key="1">
    <citation type="journal article" date="2014" name="Genome Biol. Evol.">
        <title>Pangenome evidence for extensive interdomain horizontal transfer affecting lineage core and shell genes in uncultured planktonic thaumarchaeota and euryarchaeota.</title>
        <authorList>
            <person name="Deschamps P."/>
            <person name="Zivanovic Y."/>
            <person name="Moreira D."/>
            <person name="Rodriguez-Valera F."/>
            <person name="Lopez-Garcia P."/>
        </authorList>
    </citation>
    <scope>NUCLEOTIDE SEQUENCE</scope>
</reference>
<dbReference type="InterPro" id="IPR029062">
    <property type="entry name" value="Class_I_gatase-like"/>
</dbReference>
<accession>A0A075GBG4</accession>
<feature type="domain" description="Glutamine amidotransferase" evidence="2">
    <location>
        <begin position="4"/>
        <end position="39"/>
    </location>
</feature>
<dbReference type="SUPFAM" id="SSF52317">
    <property type="entry name" value="Class I glutamine amidotransferase-like"/>
    <property type="match status" value="1"/>
</dbReference>
<dbReference type="EC" id="4.1.3.27" evidence="3"/>
<proteinExistence type="predicted"/>
<dbReference type="GO" id="GO:0004049">
    <property type="term" value="F:anthranilate synthase activity"/>
    <property type="evidence" value="ECO:0007669"/>
    <property type="project" value="UniProtKB-EC"/>
</dbReference>
<dbReference type="InterPro" id="IPR017926">
    <property type="entry name" value="GATASE"/>
</dbReference>
<keyword evidence="3" id="KW-0456">Lyase</keyword>
<name>A0A075GBG4_9ARCH</name>
<gene>
    <name evidence="3" type="primary">trpG</name>
</gene>
<dbReference type="EMBL" id="KF900551">
    <property type="protein sequence ID" value="AIE98997.1"/>
    <property type="molecule type" value="Genomic_DNA"/>
</dbReference>
<dbReference type="GO" id="GO:0005829">
    <property type="term" value="C:cytosol"/>
    <property type="evidence" value="ECO:0007669"/>
    <property type="project" value="TreeGrafter"/>
</dbReference>
<evidence type="ECO:0000259" key="2">
    <source>
        <dbReference type="Pfam" id="PF00117"/>
    </source>
</evidence>
<protein>
    <submittedName>
        <fullName evidence="3">Glutamine amidotransferase of anthranilate synthase (TrpG)</fullName>
        <ecNumber evidence="3">4.1.3.27</ecNumber>
    </submittedName>
</protein>
<dbReference type="PANTHER" id="PTHR43418">
    <property type="entry name" value="MULTIFUNCTIONAL TRYPTOPHAN BIOSYNTHESIS PROTEIN-RELATED"/>
    <property type="match status" value="1"/>
</dbReference>